<dbReference type="OrthoDB" id="7444642at2"/>
<accession>A0A1E3W8U1</accession>
<proteinExistence type="predicted"/>
<gene>
    <name evidence="1" type="ORF">AUC71_02055</name>
</gene>
<evidence type="ECO:0000313" key="1">
    <source>
        <dbReference type="EMBL" id="ODS02235.1"/>
    </source>
</evidence>
<protein>
    <recommendedName>
        <fullName evidence="3">Sulfotransferase domain-containing protein</fullName>
    </recommendedName>
</protein>
<sequence length="251" mass="28855">MPKRRGLGRLVLSKYQIGDMPSPQKLDVVGGHWVGRSIERNFLGRPIVRSILLRDPVSQFLSHYNYRMMRYLSQGLRPYAVDIAYRSRRPDFLTHFILNTFAEIPRPRLVLMSSAEKFAQANSFLSSFAFVGDHTRCDELIARLAGDLGMPERASLRNTSDQWLERVPWKPLGEGDLSPSMIASIRRDNELDQILWETWRDAGGGPIEPDPHEFAQEARTKRLTRHASRLVNQVRRRVDRRWTGTDASLGS</sequence>
<evidence type="ECO:0008006" key="3">
    <source>
        <dbReference type="Google" id="ProtNLM"/>
    </source>
</evidence>
<name>A0A1E3W8U1_9HYPH</name>
<dbReference type="EMBL" id="LPWD01000368">
    <property type="protein sequence ID" value="ODS02235.1"/>
    <property type="molecule type" value="Genomic_DNA"/>
</dbReference>
<dbReference type="InterPro" id="IPR027417">
    <property type="entry name" value="P-loop_NTPase"/>
</dbReference>
<dbReference type="AlphaFoldDB" id="A0A1E3W8U1"/>
<dbReference type="Proteomes" id="UP000095042">
    <property type="component" value="Unassembled WGS sequence"/>
</dbReference>
<evidence type="ECO:0000313" key="2">
    <source>
        <dbReference type="Proteomes" id="UP000095042"/>
    </source>
</evidence>
<comment type="caution">
    <text evidence="1">The sequence shown here is derived from an EMBL/GenBank/DDBJ whole genome shotgun (WGS) entry which is preliminary data.</text>
</comment>
<organism evidence="1 2">
    <name type="scientific">Methyloceanibacter marginalis</name>
    <dbReference type="NCBI Taxonomy" id="1774971"/>
    <lineage>
        <taxon>Bacteria</taxon>
        <taxon>Pseudomonadati</taxon>
        <taxon>Pseudomonadota</taxon>
        <taxon>Alphaproteobacteria</taxon>
        <taxon>Hyphomicrobiales</taxon>
        <taxon>Hyphomicrobiaceae</taxon>
        <taxon>Methyloceanibacter</taxon>
    </lineage>
</organism>
<keyword evidence="2" id="KW-1185">Reference proteome</keyword>
<dbReference type="Gene3D" id="3.40.50.300">
    <property type="entry name" value="P-loop containing nucleotide triphosphate hydrolases"/>
    <property type="match status" value="1"/>
</dbReference>
<reference evidence="1 2" key="1">
    <citation type="journal article" date="2016" name="Environ. Microbiol.">
        <title>New Methyloceanibacter diversity from North Sea sediments includes methanotroph containing solely the soluble methane monooxygenase.</title>
        <authorList>
            <person name="Vekeman B."/>
            <person name="Kerckhof F.M."/>
            <person name="Cremers G."/>
            <person name="de Vos P."/>
            <person name="Vandamme P."/>
            <person name="Boon N."/>
            <person name="Op den Camp H.J."/>
            <person name="Heylen K."/>
        </authorList>
    </citation>
    <scope>NUCLEOTIDE SEQUENCE [LARGE SCALE GENOMIC DNA]</scope>
    <source>
        <strain evidence="1 2">R-67177</strain>
    </source>
</reference>